<dbReference type="RefSeq" id="WP_120695848.1">
    <property type="nucleotide sequence ID" value="NZ_RBDX01000002.1"/>
</dbReference>
<evidence type="ECO:0000313" key="13">
    <source>
        <dbReference type="Proteomes" id="UP000275024"/>
    </source>
</evidence>
<dbReference type="InterPro" id="IPR037294">
    <property type="entry name" value="ABC_BtuC-like"/>
</dbReference>
<keyword evidence="3" id="KW-0813">Transport</keyword>
<reference evidence="12 13" key="1">
    <citation type="submission" date="2018-09" db="EMBL/GenBank/DDBJ databases">
        <title>Streptomyces sp. nov. DS1-2, an endophytic actinomycete isolated from roots of Dendrobium scabrilingue.</title>
        <authorList>
            <person name="Kuncharoen N."/>
            <person name="Kudo T."/>
            <person name="Ohkuma M."/>
            <person name="Yuki M."/>
            <person name="Tanasupawat S."/>
        </authorList>
    </citation>
    <scope>NUCLEOTIDE SEQUENCE [LARGE SCALE GENOMIC DNA]</scope>
    <source>
        <strain evidence="10 13">AZ1-7</strain>
        <strain evidence="11 12">DS1-2</strain>
    </source>
</reference>
<dbReference type="FunFam" id="1.10.3470.10:FF:000001">
    <property type="entry name" value="Vitamin B12 ABC transporter permease BtuC"/>
    <property type="match status" value="1"/>
</dbReference>
<evidence type="ECO:0000256" key="8">
    <source>
        <dbReference type="SAM" id="MobiDB-lite"/>
    </source>
</evidence>
<evidence type="ECO:0000313" key="10">
    <source>
        <dbReference type="EMBL" id="RKN12113.1"/>
    </source>
</evidence>
<dbReference type="Gene3D" id="1.10.3470.10">
    <property type="entry name" value="ABC transporter involved in vitamin B12 uptake, BtuC"/>
    <property type="match status" value="2"/>
</dbReference>
<feature type="transmembrane region" description="Helical" evidence="9">
    <location>
        <begin position="557"/>
        <end position="577"/>
    </location>
</feature>
<evidence type="ECO:0000256" key="5">
    <source>
        <dbReference type="ARBA" id="ARBA00022692"/>
    </source>
</evidence>
<evidence type="ECO:0000256" key="9">
    <source>
        <dbReference type="SAM" id="Phobius"/>
    </source>
</evidence>
<feature type="transmembrane region" description="Helical" evidence="9">
    <location>
        <begin position="28"/>
        <end position="48"/>
    </location>
</feature>
<dbReference type="GO" id="GO:0022857">
    <property type="term" value="F:transmembrane transporter activity"/>
    <property type="evidence" value="ECO:0007669"/>
    <property type="project" value="InterPro"/>
</dbReference>
<keyword evidence="4" id="KW-1003">Cell membrane</keyword>
<dbReference type="PANTHER" id="PTHR30472:SF37">
    <property type="entry name" value="FE(3+) DICITRATE TRANSPORT SYSTEM PERMEASE PROTEIN FECD-RELATED"/>
    <property type="match status" value="1"/>
</dbReference>
<dbReference type="AlphaFoldDB" id="A0A3A9WIH9"/>
<proteinExistence type="inferred from homology"/>
<dbReference type="Pfam" id="PF01032">
    <property type="entry name" value="FecCD"/>
    <property type="match status" value="2"/>
</dbReference>
<dbReference type="GO" id="GO:0033214">
    <property type="term" value="P:siderophore-iron import into cell"/>
    <property type="evidence" value="ECO:0007669"/>
    <property type="project" value="TreeGrafter"/>
</dbReference>
<dbReference type="PANTHER" id="PTHR30472">
    <property type="entry name" value="FERRIC ENTEROBACTIN TRANSPORT SYSTEM PERMEASE PROTEIN"/>
    <property type="match status" value="1"/>
</dbReference>
<keyword evidence="6 9" id="KW-1133">Transmembrane helix</keyword>
<dbReference type="NCBIfam" id="NF007867">
    <property type="entry name" value="PRK10577.1-3"/>
    <property type="match status" value="1"/>
</dbReference>
<sequence length="698" mass="70041">MAIGTLTEQPTRRGALPPTDQRPPSGRLFALTGTLLVLLVLLAAVHLVQGTAAVGVADLVSWVLRRESGLEAAVVVESRIPRLAAALAVGVALGAAGCVLQSISRNPVASPDILAVNNGAHFALVAASVAGLSLPFVGDIALAFAGGLLASAVVIALTGTAYGTVRLVLGGTAVSLALSSLTTSLLILRPEEGTGLYAWASGSLSQNGFGTLRLMAPFVVAGVAALLMLGRRLDVMMLGDDEARALGIPVRRTQLTVLLVTVLMSAAAVAATGPIGFVGLAAPALARLLVPHVPGLHRHRALVPVSALMGVVVVLGADVALRAAMGAQTAVRVPTGAVTSLLGGALMVALALRLRAAPIGGAGSSLEVRGTGVRRRALLAGAVGAVLLGVAAAAALAGDRSLLVGDLLLWARGEAGPLVNTVLGTRIPRVVAALLAGVALAVAGATIQAVTRNPLADPSVIGVAGGASVGAVLVVTYAPLAGFWALTGAAGAGAAVAAAVIFALSARGGFASDRLVLVGVGVSYVTTALVTTLIVATDPFSAAKALTWLSGSTYGRSYEHLLPLGLVCLVVVPLAWAGHRHLDLISIDEDTPRVLGLNVPRTRLALLACGVVLTGTAVAAIGMIGFVGLVAPHAARTLLGRRHRWVIPVAALLGGALVVLADVLGRAVIAPDQLPAGLLTAVIGTPYFLWLLHRTRAT</sequence>
<dbReference type="Proteomes" id="UP000275024">
    <property type="component" value="Unassembled WGS sequence"/>
</dbReference>
<feature type="transmembrane region" description="Helical" evidence="9">
    <location>
        <begin position="676"/>
        <end position="693"/>
    </location>
</feature>
<feature type="region of interest" description="Disordered" evidence="8">
    <location>
        <begin position="1"/>
        <end position="24"/>
    </location>
</feature>
<evidence type="ECO:0000313" key="11">
    <source>
        <dbReference type="EMBL" id="RKN25834.1"/>
    </source>
</evidence>
<evidence type="ECO:0000256" key="7">
    <source>
        <dbReference type="ARBA" id="ARBA00023136"/>
    </source>
</evidence>
<feature type="transmembrane region" description="Helical" evidence="9">
    <location>
        <begin position="645"/>
        <end position="664"/>
    </location>
</feature>
<name>A0A3A9WIH9_9ACTN</name>
<keyword evidence="7 9" id="KW-0472">Membrane</keyword>
<feature type="transmembrane region" description="Helical" evidence="9">
    <location>
        <begin position="167"/>
        <end position="188"/>
    </location>
</feature>
<dbReference type="InterPro" id="IPR000522">
    <property type="entry name" value="ABC_transptr_permease_BtuC"/>
</dbReference>
<gene>
    <name evidence="11" type="ORF">D7318_06155</name>
    <name evidence="10" type="ORF">D7319_04325</name>
</gene>
<feature type="transmembrane region" description="Helical" evidence="9">
    <location>
        <begin position="516"/>
        <end position="537"/>
    </location>
</feature>
<protein>
    <submittedName>
        <fullName evidence="10">Iron ABC transporter permease</fullName>
    </submittedName>
</protein>
<dbReference type="EMBL" id="RBDY01000003">
    <property type="protein sequence ID" value="RKN25834.1"/>
    <property type="molecule type" value="Genomic_DNA"/>
</dbReference>
<evidence type="ECO:0000256" key="6">
    <source>
        <dbReference type="ARBA" id="ARBA00022989"/>
    </source>
</evidence>
<evidence type="ECO:0000256" key="4">
    <source>
        <dbReference type="ARBA" id="ARBA00022475"/>
    </source>
</evidence>
<dbReference type="Proteomes" id="UP000268652">
    <property type="component" value="Unassembled WGS sequence"/>
</dbReference>
<organism evidence="10 13">
    <name type="scientific">Streptomyces radicis</name>
    <dbReference type="NCBI Taxonomy" id="1750517"/>
    <lineage>
        <taxon>Bacteria</taxon>
        <taxon>Bacillati</taxon>
        <taxon>Actinomycetota</taxon>
        <taxon>Actinomycetes</taxon>
        <taxon>Kitasatosporales</taxon>
        <taxon>Streptomycetaceae</taxon>
        <taxon>Streptomyces</taxon>
    </lineage>
</organism>
<comment type="caution">
    <text evidence="10">The sequence shown here is derived from an EMBL/GenBank/DDBJ whole genome shotgun (WGS) entry which is preliminary data.</text>
</comment>
<feature type="transmembrane region" description="Helical" evidence="9">
    <location>
        <begin position="427"/>
        <end position="447"/>
    </location>
</feature>
<comment type="similarity">
    <text evidence="2">Belongs to the binding-protein-dependent transport system permease family. FecCD subfamily.</text>
</comment>
<evidence type="ECO:0000256" key="1">
    <source>
        <dbReference type="ARBA" id="ARBA00004651"/>
    </source>
</evidence>
<feature type="transmembrane region" description="Helical" evidence="9">
    <location>
        <begin position="337"/>
        <end position="356"/>
    </location>
</feature>
<feature type="transmembrane region" description="Helical" evidence="9">
    <location>
        <begin position="483"/>
        <end position="504"/>
    </location>
</feature>
<dbReference type="CDD" id="cd06550">
    <property type="entry name" value="TM_ABC_iron-siderophores_like"/>
    <property type="match status" value="2"/>
</dbReference>
<feature type="transmembrane region" description="Helical" evidence="9">
    <location>
        <begin position="140"/>
        <end position="160"/>
    </location>
</feature>
<dbReference type="SUPFAM" id="SSF81345">
    <property type="entry name" value="ABC transporter involved in vitamin B12 uptake, BtuC"/>
    <property type="match status" value="2"/>
</dbReference>
<dbReference type="OrthoDB" id="9782305at2"/>
<dbReference type="GO" id="GO:0005886">
    <property type="term" value="C:plasma membrane"/>
    <property type="evidence" value="ECO:0007669"/>
    <property type="project" value="UniProtKB-SubCell"/>
</dbReference>
<evidence type="ECO:0000313" key="12">
    <source>
        <dbReference type="Proteomes" id="UP000268652"/>
    </source>
</evidence>
<feature type="transmembrane region" description="Helical" evidence="9">
    <location>
        <begin position="459"/>
        <end position="477"/>
    </location>
</feature>
<accession>A0A3A9WIH9</accession>
<keyword evidence="5 9" id="KW-0812">Transmembrane</keyword>
<feature type="transmembrane region" description="Helical" evidence="9">
    <location>
        <begin position="604"/>
        <end position="630"/>
    </location>
</feature>
<dbReference type="EMBL" id="RBDX01000002">
    <property type="protein sequence ID" value="RKN12113.1"/>
    <property type="molecule type" value="Genomic_DNA"/>
</dbReference>
<feature type="transmembrane region" description="Helical" evidence="9">
    <location>
        <begin position="115"/>
        <end position="134"/>
    </location>
</feature>
<comment type="subcellular location">
    <subcellularLocation>
        <location evidence="1">Cell membrane</location>
        <topology evidence="1">Multi-pass membrane protein</topology>
    </subcellularLocation>
</comment>
<feature type="transmembrane region" description="Helical" evidence="9">
    <location>
        <begin position="377"/>
        <end position="398"/>
    </location>
</feature>
<feature type="transmembrane region" description="Helical" evidence="9">
    <location>
        <begin position="208"/>
        <end position="229"/>
    </location>
</feature>
<feature type="transmembrane region" description="Helical" evidence="9">
    <location>
        <begin position="83"/>
        <end position="103"/>
    </location>
</feature>
<evidence type="ECO:0000256" key="2">
    <source>
        <dbReference type="ARBA" id="ARBA00007935"/>
    </source>
</evidence>
<feature type="transmembrane region" description="Helical" evidence="9">
    <location>
        <begin position="302"/>
        <end position="325"/>
    </location>
</feature>
<keyword evidence="12" id="KW-1185">Reference proteome</keyword>
<evidence type="ECO:0000256" key="3">
    <source>
        <dbReference type="ARBA" id="ARBA00022448"/>
    </source>
</evidence>